<dbReference type="InterPro" id="IPR043504">
    <property type="entry name" value="Peptidase_S1_PA_chymotrypsin"/>
</dbReference>
<dbReference type="CDD" id="cd00306">
    <property type="entry name" value="Peptidases_S8_S53"/>
    <property type="match status" value="1"/>
</dbReference>
<name>A0ABT3RS26_9BACT</name>
<comment type="caution">
    <text evidence="11">The sequence shown here is derived from an EMBL/GenBank/DDBJ whole genome shotgun (WGS) entry which is preliminary data.</text>
</comment>
<feature type="compositionally biased region" description="Basic and acidic residues" evidence="9">
    <location>
        <begin position="363"/>
        <end position="381"/>
    </location>
</feature>
<evidence type="ECO:0000256" key="5">
    <source>
        <dbReference type="ARBA" id="ARBA00022801"/>
    </source>
</evidence>
<dbReference type="InterPro" id="IPR036852">
    <property type="entry name" value="Peptidase_S8/S53_dom_sf"/>
</dbReference>
<evidence type="ECO:0000256" key="3">
    <source>
        <dbReference type="ARBA" id="ARBA00022670"/>
    </source>
</evidence>
<dbReference type="InterPro" id="IPR008256">
    <property type="entry name" value="Peptidase_S1B"/>
</dbReference>
<dbReference type="Gene3D" id="3.40.50.200">
    <property type="entry name" value="Peptidase S8/S53 domain"/>
    <property type="match status" value="1"/>
</dbReference>
<dbReference type="SUPFAM" id="SSF52743">
    <property type="entry name" value="Subtilisin-like"/>
    <property type="match status" value="1"/>
</dbReference>
<organism evidence="11 12">
    <name type="scientific">Mangrovivirga halotolerans</name>
    <dbReference type="NCBI Taxonomy" id="2993936"/>
    <lineage>
        <taxon>Bacteria</taxon>
        <taxon>Pseudomonadati</taxon>
        <taxon>Bacteroidota</taxon>
        <taxon>Cytophagia</taxon>
        <taxon>Cytophagales</taxon>
        <taxon>Mangrovivirgaceae</taxon>
        <taxon>Mangrovivirga</taxon>
    </lineage>
</organism>
<dbReference type="InterPro" id="IPR000209">
    <property type="entry name" value="Peptidase_S8/S53_dom"/>
</dbReference>
<feature type="active site" description="Charge relay system" evidence="7">
    <location>
        <position position="604"/>
    </location>
</feature>
<keyword evidence="5 7" id="KW-0378">Hydrolase</keyword>
<feature type="active site" description="Charge relay system" evidence="7">
    <location>
        <position position="561"/>
    </location>
</feature>
<dbReference type="PROSITE" id="PS51892">
    <property type="entry name" value="SUBTILASE"/>
    <property type="match status" value="1"/>
</dbReference>
<evidence type="ECO:0000256" key="8">
    <source>
        <dbReference type="RuleBase" id="RU004296"/>
    </source>
</evidence>
<dbReference type="Proteomes" id="UP001209885">
    <property type="component" value="Unassembled WGS sequence"/>
</dbReference>
<dbReference type="PANTHER" id="PTHR43806:SF11">
    <property type="entry name" value="CEREVISIN-RELATED"/>
    <property type="match status" value="1"/>
</dbReference>
<feature type="region of interest" description="Disordered" evidence="9">
    <location>
        <begin position="363"/>
        <end position="386"/>
    </location>
</feature>
<dbReference type="InterPro" id="IPR009003">
    <property type="entry name" value="Peptidase_S1_PA"/>
</dbReference>
<dbReference type="Gene3D" id="2.40.10.10">
    <property type="entry name" value="Trypsin-like serine proteases"/>
    <property type="match status" value="2"/>
</dbReference>
<dbReference type="Pfam" id="PF13365">
    <property type="entry name" value="Trypsin_2"/>
    <property type="match status" value="1"/>
</dbReference>
<evidence type="ECO:0000256" key="9">
    <source>
        <dbReference type="SAM" id="MobiDB-lite"/>
    </source>
</evidence>
<dbReference type="Pfam" id="PF00082">
    <property type="entry name" value="Peptidase_S8"/>
    <property type="match status" value="1"/>
</dbReference>
<reference evidence="11 12" key="1">
    <citation type="submission" date="2022-11" db="EMBL/GenBank/DDBJ databases">
        <title>The characterization of three novel Bacteroidetes species and genomic analysis of their roles in tidal elemental geochemical cycles.</title>
        <authorList>
            <person name="Ma K."/>
        </authorList>
    </citation>
    <scope>NUCLEOTIDE SEQUENCE [LARGE SCALE GENOMIC DNA]</scope>
    <source>
        <strain evidence="11 12">M17</strain>
    </source>
</reference>
<dbReference type="SUPFAM" id="SSF50494">
    <property type="entry name" value="Trypsin-like serine proteases"/>
    <property type="match status" value="1"/>
</dbReference>
<keyword evidence="12" id="KW-1185">Reference proteome</keyword>
<accession>A0ABT3RS26</accession>
<evidence type="ECO:0000256" key="2">
    <source>
        <dbReference type="ARBA" id="ARBA00011073"/>
    </source>
</evidence>
<comment type="similarity">
    <text evidence="2 7">Belongs to the peptidase S8 family.</text>
</comment>
<evidence type="ECO:0000256" key="4">
    <source>
        <dbReference type="ARBA" id="ARBA00022729"/>
    </source>
</evidence>
<evidence type="ECO:0000313" key="11">
    <source>
        <dbReference type="EMBL" id="MCX2744148.1"/>
    </source>
</evidence>
<dbReference type="RefSeq" id="WP_266056614.1">
    <property type="nucleotide sequence ID" value="NZ_JAPFQN010000005.1"/>
</dbReference>
<comment type="similarity">
    <text evidence="1 8">Belongs to the peptidase S1B family.</text>
</comment>
<proteinExistence type="inferred from homology"/>
<keyword evidence="6 7" id="KW-0720">Serine protease</keyword>
<feature type="domain" description="Peptidase S8/S53" evidence="10">
    <location>
        <begin position="556"/>
        <end position="830"/>
    </location>
</feature>
<feature type="active site" description="Charge relay system" evidence="7">
    <location>
        <position position="774"/>
    </location>
</feature>
<feature type="region of interest" description="Disordered" evidence="9">
    <location>
        <begin position="484"/>
        <end position="508"/>
    </location>
</feature>
<keyword evidence="4" id="KW-0732">Signal</keyword>
<evidence type="ECO:0000256" key="1">
    <source>
        <dbReference type="ARBA" id="ARBA00008764"/>
    </source>
</evidence>
<dbReference type="PRINTS" id="PR00839">
    <property type="entry name" value="V8PROTEASE"/>
</dbReference>
<evidence type="ECO:0000259" key="10">
    <source>
        <dbReference type="Pfam" id="PF00082"/>
    </source>
</evidence>
<sequence length="959" mass="106650">MANVSSLQQISIEHAAKDYYQIEDQIERVRRDIALLQKGEKKLTEISGNKDRLKARLNREKKILSETDQPIDILLERVINNPDFQDACILDRLVSFSRTVGRIILGNGGYGTGWLIGNNLMITNQHVFPDADTASHAKLNLAYERDVTGEINSGYYFDIRPDIFFMTPPQPKDSDEEILDFAIVAVEPVGTDNKKLSDFGHVILDQNIGKVFEGENCMIIQHPKGDYKKVVLRDIRLLTVEDAPGADSHLFYQSDTLPGSSGSMVVALGTGEIIALHNAGVPKRDSQGNYIKKNGDIWNSAVDSDDSIDWIANQGVRVSRIVSAIQNLPLPEKMEKVRQDLLNIMITAEDSIVHAVSSKSVVRDSADKQKDKAEPSDKIPSGDKINMSDTPANMQMFVVKLNGGPYSTEFVTQLIKAKYPGAQVEPYSNFNMSTLLKDYMIVSIRNSGNIWDLAAQLEAIEGIEEAEPEVPRFTTMKSGEDELFTPSDNPFLESSGDEPTDMSKYSSKYFSKSDHNSAKGRMKIRKWNHSAVNYDPVKIHKLLKDNNSINNLLDLKIAQFDTGNFPHSKVKNGFNSVIDYDFVDRDSDAMDERAWIKQLTHFGHGMRTGSLIIGNEHSGLPEDKEGNFGLLKGIADLENEDFRIVPFRVTKNVILVGRVGEVVRAADKVITERFDVITMSLGIIPGTRALKEIVKKAYDRGVIWCCAAGNQVKFVVEPAKYPGTICIAATNPEDKPWSGSCSGNNVDIAAPGEDVYVPIFSEKGEDMTYGNGTSYATPHVASSAALWIAKNQDEIRKKYSQGWQRVEAFRYCLHRSARKKPAISSDYGKGILDIDALLNMPLPEANELKYAYDSRFESYSTGSTLAAREDQYKNIANVINGLTKDEVRPGKKVELTESTGSMTSSSRSASLSTFRNVAGFDKGKTILTESMSSGTFIESWERVKKLNDEDNYSKPDYSN</sequence>
<dbReference type="InterPro" id="IPR050131">
    <property type="entry name" value="Peptidase_S8_subtilisin-like"/>
</dbReference>
<evidence type="ECO:0000256" key="7">
    <source>
        <dbReference type="PROSITE-ProRule" id="PRU01240"/>
    </source>
</evidence>
<evidence type="ECO:0000256" key="6">
    <source>
        <dbReference type="ARBA" id="ARBA00022825"/>
    </source>
</evidence>
<dbReference type="PANTHER" id="PTHR43806">
    <property type="entry name" value="PEPTIDASE S8"/>
    <property type="match status" value="1"/>
</dbReference>
<keyword evidence="3 7" id="KW-0645">Protease</keyword>
<evidence type="ECO:0000313" key="12">
    <source>
        <dbReference type="Proteomes" id="UP001209885"/>
    </source>
</evidence>
<gene>
    <name evidence="11" type="ORF">OO013_09740</name>
</gene>
<protein>
    <recommendedName>
        <fullName evidence="8">Serine protease</fullName>
        <ecNumber evidence="8">3.4.21.-</ecNumber>
    </recommendedName>
</protein>
<dbReference type="EMBL" id="JAPFQN010000005">
    <property type="protein sequence ID" value="MCX2744148.1"/>
    <property type="molecule type" value="Genomic_DNA"/>
</dbReference>
<dbReference type="EC" id="3.4.21.-" evidence="8"/>